<organism evidence="1 2">
    <name type="scientific">Siminovitchia fordii</name>
    <dbReference type="NCBI Taxonomy" id="254759"/>
    <lineage>
        <taxon>Bacteria</taxon>
        <taxon>Bacillati</taxon>
        <taxon>Bacillota</taxon>
        <taxon>Bacilli</taxon>
        <taxon>Bacillales</taxon>
        <taxon>Bacillaceae</taxon>
        <taxon>Siminovitchia</taxon>
    </lineage>
</organism>
<name>A0ABQ4KC05_9BACI</name>
<gene>
    <name evidence="1" type="ORF">J1TS3_44000</name>
</gene>
<reference evidence="1 2" key="1">
    <citation type="submission" date="2021-03" db="EMBL/GenBank/DDBJ databases">
        <title>Antimicrobial resistance genes in bacteria isolated from Japanese honey, and their potential for conferring macrolide and lincosamide resistance in the American foulbrood pathogen Paenibacillus larvae.</title>
        <authorList>
            <person name="Okamoto M."/>
            <person name="Kumagai M."/>
            <person name="Kanamori H."/>
            <person name="Takamatsu D."/>
        </authorList>
    </citation>
    <scope>NUCLEOTIDE SEQUENCE [LARGE SCALE GENOMIC DNA]</scope>
    <source>
        <strain evidence="1 2">J1TS3</strain>
    </source>
</reference>
<protein>
    <submittedName>
        <fullName evidence="1">Uncharacterized protein</fullName>
    </submittedName>
</protein>
<evidence type="ECO:0000313" key="1">
    <source>
        <dbReference type="EMBL" id="GIN23266.1"/>
    </source>
</evidence>
<dbReference type="Proteomes" id="UP000680279">
    <property type="component" value="Unassembled WGS sequence"/>
</dbReference>
<sequence>MTQFQFNLNMEHLKASIVLVLNEFMEKNVTIICRRQPTNAQRFVKITGTATMNATF</sequence>
<keyword evidence="2" id="KW-1185">Reference proteome</keyword>
<dbReference type="RefSeq" id="WP_249412752.1">
    <property type="nucleotide sequence ID" value="NZ_BOQT01000029.1"/>
</dbReference>
<evidence type="ECO:0000313" key="2">
    <source>
        <dbReference type="Proteomes" id="UP000680279"/>
    </source>
</evidence>
<accession>A0ABQ4KC05</accession>
<dbReference type="EMBL" id="BOQT01000029">
    <property type="protein sequence ID" value="GIN23266.1"/>
    <property type="molecule type" value="Genomic_DNA"/>
</dbReference>
<comment type="caution">
    <text evidence="1">The sequence shown here is derived from an EMBL/GenBank/DDBJ whole genome shotgun (WGS) entry which is preliminary data.</text>
</comment>
<proteinExistence type="predicted"/>